<dbReference type="RefSeq" id="WP_114180284.1">
    <property type="nucleotide sequence ID" value="NZ_CP024903.1"/>
</dbReference>
<reference evidence="2 3" key="1">
    <citation type="journal article" date="2018" name="ISME J.">
        <title>Involvement of Burkholderiaceae and sulfurous volatiles in disease-suppressive soils.</title>
        <authorList>
            <person name="Carrion V.J."/>
            <person name="Cordovez V."/>
            <person name="Tyc O."/>
            <person name="Etalo D.W."/>
            <person name="de Bruijn I."/>
            <person name="de Jager V.C."/>
            <person name="Medema M.H."/>
            <person name="Eberl L."/>
            <person name="Raaijmakers J.M."/>
        </authorList>
    </citation>
    <scope>NUCLEOTIDE SEQUENCE [LARGE SCALE GENOMIC DNA]</scope>
    <source>
        <strain evidence="3">mHSR5</strain>
    </source>
</reference>
<name>A0A2Z5N2S0_BURPY</name>
<evidence type="ECO:0000313" key="3">
    <source>
        <dbReference type="Proteomes" id="UP000253104"/>
    </source>
</evidence>
<organism evidence="2 3">
    <name type="scientific">Burkholderia pyrrocinia</name>
    <name type="common">Pseudomonas pyrrocinia</name>
    <dbReference type="NCBI Taxonomy" id="60550"/>
    <lineage>
        <taxon>Bacteria</taxon>
        <taxon>Pseudomonadati</taxon>
        <taxon>Pseudomonadota</taxon>
        <taxon>Betaproteobacteria</taxon>
        <taxon>Burkholderiales</taxon>
        <taxon>Burkholderiaceae</taxon>
        <taxon>Burkholderia</taxon>
        <taxon>Burkholderia cepacia complex</taxon>
    </lineage>
</organism>
<dbReference type="EMBL" id="CP024903">
    <property type="protein sequence ID" value="AXF23889.1"/>
    <property type="molecule type" value="Genomic_DNA"/>
</dbReference>
<keyword evidence="1" id="KW-1133">Transmembrane helix</keyword>
<sequence length="122" mass="13063">MRAFDGAHGLDGWQWLFLLEVLSSVLLCFTVLRWLPNSIEFVQWLTADEIVPFMVSAIALAIAVSSSHGMFGTVLLFALLTSSPAGRQEIPTASGAGLYGFAACMLVGCALALAYPAKLVNR</sequence>
<evidence type="ECO:0000256" key="1">
    <source>
        <dbReference type="SAM" id="Phobius"/>
    </source>
</evidence>
<feature type="transmembrane region" description="Helical" evidence="1">
    <location>
        <begin position="98"/>
        <end position="117"/>
    </location>
</feature>
<gene>
    <name evidence="2" type="ORF">CUJ89_26315</name>
</gene>
<feature type="transmembrane region" description="Helical" evidence="1">
    <location>
        <begin position="12"/>
        <end position="32"/>
    </location>
</feature>
<feature type="transmembrane region" description="Helical" evidence="1">
    <location>
        <begin position="53"/>
        <end position="78"/>
    </location>
</feature>
<protein>
    <submittedName>
        <fullName evidence="2">Uncharacterized protein</fullName>
    </submittedName>
</protein>
<keyword evidence="1" id="KW-0472">Membrane</keyword>
<dbReference type="AlphaFoldDB" id="A0A2Z5N2S0"/>
<accession>A0A2Z5N2S0</accession>
<evidence type="ECO:0000313" key="2">
    <source>
        <dbReference type="EMBL" id="AXF23889.1"/>
    </source>
</evidence>
<dbReference type="Proteomes" id="UP000253104">
    <property type="component" value="Chromosome mHSR5_B"/>
</dbReference>
<keyword evidence="1" id="KW-0812">Transmembrane</keyword>
<proteinExistence type="predicted"/>